<reference evidence="3" key="1">
    <citation type="submission" date="2019-08" db="EMBL/GenBank/DDBJ databases">
        <authorList>
            <person name="Kucharzyk K."/>
            <person name="Murdoch R.W."/>
            <person name="Higgins S."/>
            <person name="Loffler F."/>
        </authorList>
    </citation>
    <scope>NUCLEOTIDE SEQUENCE</scope>
</reference>
<dbReference type="Pfam" id="PF21784">
    <property type="entry name" value="Bflower"/>
    <property type="match status" value="1"/>
</dbReference>
<evidence type="ECO:0000256" key="1">
    <source>
        <dbReference type="SAM" id="MobiDB-lite"/>
    </source>
</evidence>
<comment type="caution">
    <text evidence="3">The sequence shown here is derived from an EMBL/GenBank/DDBJ whole genome shotgun (WGS) entry which is preliminary data.</text>
</comment>
<dbReference type="EMBL" id="VSSQ01012351">
    <property type="protein sequence ID" value="MPM49023.1"/>
    <property type="molecule type" value="Genomic_DNA"/>
</dbReference>
<evidence type="ECO:0000259" key="2">
    <source>
        <dbReference type="Pfam" id="PF21784"/>
    </source>
</evidence>
<gene>
    <name evidence="3" type="ORF">SDC9_95751</name>
</gene>
<accession>A0A645ADV7</accession>
<feature type="domain" description="4-fold beta flower" evidence="2">
    <location>
        <begin position="5"/>
        <end position="125"/>
    </location>
</feature>
<organism evidence="3">
    <name type="scientific">bioreactor metagenome</name>
    <dbReference type="NCBI Taxonomy" id="1076179"/>
    <lineage>
        <taxon>unclassified sequences</taxon>
        <taxon>metagenomes</taxon>
        <taxon>ecological metagenomes</taxon>
    </lineage>
</organism>
<evidence type="ECO:0000313" key="3">
    <source>
        <dbReference type="EMBL" id="MPM49023.1"/>
    </source>
</evidence>
<dbReference type="AlphaFoldDB" id="A0A645ADV7"/>
<sequence length="127" mass="14894">MEPYEPLYDRYRNLVAWVVNNQYIFDVNLRWVAYIANGYVWNVDEQWIGAINNLTLFDRQGRVVAWNPRFPISSLGGGSYFKEEPLFQPRPLAPDKPLIAEEPLRPGRPPRPPSGWSPLTFYKWLRG</sequence>
<dbReference type="InterPro" id="IPR048911">
    <property type="entry name" value="Bflower"/>
</dbReference>
<name>A0A645ADV7_9ZZZZ</name>
<proteinExistence type="predicted"/>
<feature type="region of interest" description="Disordered" evidence="1">
    <location>
        <begin position="86"/>
        <end position="117"/>
    </location>
</feature>
<feature type="compositionally biased region" description="Pro residues" evidence="1">
    <location>
        <begin position="106"/>
        <end position="115"/>
    </location>
</feature>
<protein>
    <recommendedName>
        <fullName evidence="2">4-fold beta flower domain-containing protein</fullName>
    </recommendedName>
</protein>